<sequence length="114" mass="13248">MRDSLINTSGFSETFSLGKYIGIPPFDRAPMPRDYKYLVVKVYVKLLGWKRKHLSFVGRVTLSNSIFQAILVYTMMTPTIPKVCINDIHKIQKSFIRIEEKQRRKIHLNKCGVS</sequence>
<dbReference type="PANTHER" id="PTHR33116">
    <property type="entry name" value="REVERSE TRANSCRIPTASE ZINC-BINDING DOMAIN-CONTAINING PROTEIN-RELATED-RELATED"/>
    <property type="match status" value="1"/>
</dbReference>
<evidence type="ECO:0000313" key="1">
    <source>
        <dbReference type="EMBL" id="KAI5396484.1"/>
    </source>
</evidence>
<reference evidence="1 2" key="1">
    <citation type="journal article" date="2022" name="Nat. Genet.">
        <title>Improved pea reference genome and pan-genome highlight genomic features and evolutionary characteristics.</title>
        <authorList>
            <person name="Yang T."/>
            <person name="Liu R."/>
            <person name="Luo Y."/>
            <person name="Hu S."/>
            <person name="Wang D."/>
            <person name="Wang C."/>
            <person name="Pandey M.K."/>
            <person name="Ge S."/>
            <person name="Xu Q."/>
            <person name="Li N."/>
            <person name="Li G."/>
            <person name="Huang Y."/>
            <person name="Saxena R.K."/>
            <person name="Ji Y."/>
            <person name="Li M."/>
            <person name="Yan X."/>
            <person name="He Y."/>
            <person name="Liu Y."/>
            <person name="Wang X."/>
            <person name="Xiang C."/>
            <person name="Varshney R.K."/>
            <person name="Ding H."/>
            <person name="Gao S."/>
            <person name="Zong X."/>
        </authorList>
    </citation>
    <scope>NUCLEOTIDE SEQUENCE [LARGE SCALE GENOMIC DNA]</scope>
    <source>
        <strain evidence="1 2">cv. Zhongwan 6</strain>
    </source>
</reference>
<evidence type="ECO:0000313" key="2">
    <source>
        <dbReference type="Proteomes" id="UP001058974"/>
    </source>
</evidence>
<dbReference type="Gramene" id="Psat06G0262800-T1">
    <property type="protein sequence ID" value="KAI5396484.1"/>
    <property type="gene ID" value="KIW84_062628"/>
</dbReference>
<proteinExistence type="predicted"/>
<dbReference type="AlphaFoldDB" id="A0A9D4W823"/>
<comment type="caution">
    <text evidence="1">The sequence shown here is derived from an EMBL/GenBank/DDBJ whole genome shotgun (WGS) entry which is preliminary data.</text>
</comment>
<gene>
    <name evidence="1" type="ORF">KIW84_062628</name>
</gene>
<dbReference type="Proteomes" id="UP001058974">
    <property type="component" value="Chromosome 6"/>
</dbReference>
<name>A0A9D4W823_PEA</name>
<keyword evidence="2" id="KW-1185">Reference proteome</keyword>
<organism evidence="1 2">
    <name type="scientific">Pisum sativum</name>
    <name type="common">Garden pea</name>
    <name type="synonym">Lathyrus oleraceus</name>
    <dbReference type="NCBI Taxonomy" id="3888"/>
    <lineage>
        <taxon>Eukaryota</taxon>
        <taxon>Viridiplantae</taxon>
        <taxon>Streptophyta</taxon>
        <taxon>Embryophyta</taxon>
        <taxon>Tracheophyta</taxon>
        <taxon>Spermatophyta</taxon>
        <taxon>Magnoliopsida</taxon>
        <taxon>eudicotyledons</taxon>
        <taxon>Gunneridae</taxon>
        <taxon>Pentapetalae</taxon>
        <taxon>rosids</taxon>
        <taxon>fabids</taxon>
        <taxon>Fabales</taxon>
        <taxon>Fabaceae</taxon>
        <taxon>Papilionoideae</taxon>
        <taxon>50 kb inversion clade</taxon>
        <taxon>NPAAA clade</taxon>
        <taxon>Hologalegina</taxon>
        <taxon>IRL clade</taxon>
        <taxon>Fabeae</taxon>
        <taxon>Lathyrus</taxon>
    </lineage>
</organism>
<protein>
    <submittedName>
        <fullName evidence="1">Uncharacterized protein</fullName>
    </submittedName>
</protein>
<dbReference type="EMBL" id="JAMSHJ010000006">
    <property type="protein sequence ID" value="KAI5396484.1"/>
    <property type="molecule type" value="Genomic_DNA"/>
</dbReference>
<accession>A0A9D4W823</accession>
<dbReference type="PANTHER" id="PTHR33116:SF78">
    <property type="entry name" value="OS12G0587133 PROTEIN"/>
    <property type="match status" value="1"/>
</dbReference>